<evidence type="ECO:0008006" key="5">
    <source>
        <dbReference type="Google" id="ProtNLM"/>
    </source>
</evidence>
<feature type="transmembrane region" description="Helical" evidence="2">
    <location>
        <begin position="278"/>
        <end position="298"/>
    </location>
</feature>
<feature type="transmembrane region" description="Helical" evidence="2">
    <location>
        <begin position="122"/>
        <end position="142"/>
    </location>
</feature>
<dbReference type="PANTHER" id="PTHR40761">
    <property type="entry name" value="CONSERVED INTEGRAL MEMBRANE ALANINE VALINE AND LEUCINE RICH PROTEIN-RELATED"/>
    <property type="match status" value="1"/>
</dbReference>
<keyword evidence="2" id="KW-1133">Transmembrane helix</keyword>
<feature type="transmembrane region" description="Helical" evidence="2">
    <location>
        <begin position="223"/>
        <end position="241"/>
    </location>
</feature>
<organism evidence="3 4">
    <name type="scientific">Paractinoplanes atraurantiacus</name>
    <dbReference type="NCBI Taxonomy" id="1036182"/>
    <lineage>
        <taxon>Bacteria</taxon>
        <taxon>Bacillati</taxon>
        <taxon>Actinomycetota</taxon>
        <taxon>Actinomycetes</taxon>
        <taxon>Micromonosporales</taxon>
        <taxon>Micromonosporaceae</taxon>
        <taxon>Paractinoplanes</taxon>
    </lineage>
</organism>
<dbReference type="OrthoDB" id="3569674at2"/>
<feature type="transmembrane region" description="Helical" evidence="2">
    <location>
        <begin position="60"/>
        <end position="81"/>
    </location>
</feature>
<gene>
    <name evidence="3" type="ORF">SAMN05421748_109219</name>
</gene>
<keyword evidence="2" id="KW-0472">Membrane</keyword>
<keyword evidence="2" id="KW-0812">Transmembrane</keyword>
<evidence type="ECO:0000313" key="4">
    <source>
        <dbReference type="Proteomes" id="UP000219612"/>
    </source>
</evidence>
<name>A0A285IM72_9ACTN</name>
<feature type="transmembrane region" description="Helical" evidence="2">
    <location>
        <begin position="190"/>
        <end position="211"/>
    </location>
</feature>
<accession>A0A285IM72</accession>
<sequence length="325" mass="32269">MSLLIAVLAAVAYAGGSVLQAAAARRPGTVLALAVSPLYLAGLAGDGGGWLLSLWALRGLPVYVVQAVLAGSVGLTVLLAGMVLRTRLRRRDYAAVGVMVGALAVIGLSSREQPAAMPAHGTTVILAVGGFAAAALAGAAVLSTARTDRRSPQAGAQTDQPAAARTSPPPAVGADRLDERPGVGNEVSGLVLAGLAGLAYSATALAGRAVHLRTPWVSTLTEPLLWVVICSGVAGTAAYAAALRRGSVAPVTALLWAVEVIVPAAVAVPLLGDEIRHGWAVPAVLGILAVVGAAAVLAGSSGTAASAGAERRTPEQQPSERAPAT</sequence>
<evidence type="ECO:0000313" key="3">
    <source>
        <dbReference type="EMBL" id="SNY49110.1"/>
    </source>
</evidence>
<feature type="transmembrane region" description="Helical" evidence="2">
    <location>
        <begin position="253"/>
        <end position="272"/>
    </location>
</feature>
<dbReference type="RefSeq" id="WP_143234812.1">
    <property type="nucleotide sequence ID" value="NZ_OBDY01000009.1"/>
</dbReference>
<dbReference type="AlphaFoldDB" id="A0A285IM72"/>
<evidence type="ECO:0000256" key="2">
    <source>
        <dbReference type="SAM" id="Phobius"/>
    </source>
</evidence>
<feature type="region of interest" description="Disordered" evidence="1">
    <location>
        <begin position="303"/>
        <end position="325"/>
    </location>
</feature>
<protein>
    <recommendedName>
        <fullName evidence="5">EamA-like transporter family protein</fullName>
    </recommendedName>
</protein>
<keyword evidence="4" id="KW-1185">Reference proteome</keyword>
<reference evidence="3 4" key="1">
    <citation type="submission" date="2017-09" db="EMBL/GenBank/DDBJ databases">
        <authorList>
            <person name="Ehlers B."/>
            <person name="Leendertz F.H."/>
        </authorList>
    </citation>
    <scope>NUCLEOTIDE SEQUENCE [LARGE SCALE GENOMIC DNA]</scope>
    <source>
        <strain evidence="3 4">CGMCC 4.6857</strain>
    </source>
</reference>
<dbReference type="Proteomes" id="UP000219612">
    <property type="component" value="Unassembled WGS sequence"/>
</dbReference>
<proteinExistence type="predicted"/>
<dbReference type="EMBL" id="OBDY01000009">
    <property type="protein sequence ID" value="SNY49110.1"/>
    <property type="molecule type" value="Genomic_DNA"/>
</dbReference>
<feature type="region of interest" description="Disordered" evidence="1">
    <location>
        <begin position="147"/>
        <end position="179"/>
    </location>
</feature>
<dbReference type="PANTHER" id="PTHR40761:SF1">
    <property type="entry name" value="CONSERVED INTEGRAL MEMBRANE ALANINE VALINE AND LEUCINE RICH PROTEIN-RELATED"/>
    <property type="match status" value="1"/>
</dbReference>
<evidence type="ECO:0000256" key="1">
    <source>
        <dbReference type="SAM" id="MobiDB-lite"/>
    </source>
</evidence>
<feature type="transmembrane region" description="Helical" evidence="2">
    <location>
        <begin position="93"/>
        <end position="110"/>
    </location>
</feature>